<protein>
    <submittedName>
        <fullName evidence="3">P-loop containing nucleoside triphosphate hydrolase protein</fullName>
    </submittedName>
</protein>
<dbReference type="InterPro" id="IPR050168">
    <property type="entry name" value="AAA_ATPase_domain"/>
</dbReference>
<dbReference type="GO" id="GO:0042254">
    <property type="term" value="P:ribosome biogenesis"/>
    <property type="evidence" value="ECO:0007669"/>
    <property type="project" value="TreeGrafter"/>
</dbReference>
<evidence type="ECO:0000256" key="1">
    <source>
        <dbReference type="RuleBase" id="RU003651"/>
    </source>
</evidence>
<dbReference type="Pfam" id="PF00004">
    <property type="entry name" value="AAA"/>
    <property type="match status" value="1"/>
</dbReference>
<dbReference type="OrthoDB" id="2115716at2759"/>
<dbReference type="InterPro" id="IPR003959">
    <property type="entry name" value="ATPase_AAA_core"/>
</dbReference>
<keyword evidence="3" id="KW-0378">Hydrolase</keyword>
<keyword evidence="4" id="KW-1185">Reference proteome</keyword>
<dbReference type="GO" id="GO:0005634">
    <property type="term" value="C:nucleus"/>
    <property type="evidence" value="ECO:0007669"/>
    <property type="project" value="TreeGrafter"/>
</dbReference>
<dbReference type="PANTHER" id="PTHR23077">
    <property type="entry name" value="AAA-FAMILY ATPASE"/>
    <property type="match status" value="1"/>
</dbReference>
<organism evidence="3 4">
    <name type="scientific">Dendrothele bispora (strain CBS 962.96)</name>
    <dbReference type="NCBI Taxonomy" id="1314807"/>
    <lineage>
        <taxon>Eukaryota</taxon>
        <taxon>Fungi</taxon>
        <taxon>Dikarya</taxon>
        <taxon>Basidiomycota</taxon>
        <taxon>Agaricomycotina</taxon>
        <taxon>Agaricomycetes</taxon>
        <taxon>Agaricomycetidae</taxon>
        <taxon>Agaricales</taxon>
        <taxon>Agaricales incertae sedis</taxon>
        <taxon>Dendrothele</taxon>
    </lineage>
</organism>
<dbReference type="Gene3D" id="3.40.50.300">
    <property type="entry name" value="P-loop containing nucleotide triphosphate hydrolases"/>
    <property type="match status" value="1"/>
</dbReference>
<evidence type="ECO:0000313" key="3">
    <source>
        <dbReference type="EMBL" id="THU84269.1"/>
    </source>
</evidence>
<accession>A0A4S8L6P2</accession>
<dbReference type="GO" id="GO:0016887">
    <property type="term" value="F:ATP hydrolysis activity"/>
    <property type="evidence" value="ECO:0007669"/>
    <property type="project" value="InterPro"/>
</dbReference>
<keyword evidence="1" id="KW-0067">ATP-binding</keyword>
<dbReference type="PROSITE" id="PS00674">
    <property type="entry name" value="AAA"/>
    <property type="match status" value="1"/>
</dbReference>
<dbReference type="PANTHER" id="PTHR23077:SF132">
    <property type="entry name" value="ATP-DEPENDENT ZN PROTEASE"/>
    <property type="match status" value="1"/>
</dbReference>
<reference evidence="3 4" key="1">
    <citation type="journal article" date="2019" name="Nat. Ecol. Evol.">
        <title>Megaphylogeny resolves global patterns of mushroom evolution.</title>
        <authorList>
            <person name="Varga T."/>
            <person name="Krizsan K."/>
            <person name="Foldi C."/>
            <person name="Dima B."/>
            <person name="Sanchez-Garcia M."/>
            <person name="Sanchez-Ramirez S."/>
            <person name="Szollosi G.J."/>
            <person name="Szarkandi J.G."/>
            <person name="Papp V."/>
            <person name="Albert L."/>
            <person name="Andreopoulos W."/>
            <person name="Angelini C."/>
            <person name="Antonin V."/>
            <person name="Barry K.W."/>
            <person name="Bougher N.L."/>
            <person name="Buchanan P."/>
            <person name="Buyck B."/>
            <person name="Bense V."/>
            <person name="Catcheside P."/>
            <person name="Chovatia M."/>
            <person name="Cooper J."/>
            <person name="Damon W."/>
            <person name="Desjardin D."/>
            <person name="Finy P."/>
            <person name="Geml J."/>
            <person name="Haridas S."/>
            <person name="Hughes K."/>
            <person name="Justo A."/>
            <person name="Karasinski D."/>
            <person name="Kautmanova I."/>
            <person name="Kiss B."/>
            <person name="Kocsube S."/>
            <person name="Kotiranta H."/>
            <person name="LaButti K.M."/>
            <person name="Lechner B.E."/>
            <person name="Liimatainen K."/>
            <person name="Lipzen A."/>
            <person name="Lukacs Z."/>
            <person name="Mihaltcheva S."/>
            <person name="Morgado L.N."/>
            <person name="Niskanen T."/>
            <person name="Noordeloos M.E."/>
            <person name="Ohm R.A."/>
            <person name="Ortiz-Santana B."/>
            <person name="Ovrebo C."/>
            <person name="Racz N."/>
            <person name="Riley R."/>
            <person name="Savchenko A."/>
            <person name="Shiryaev A."/>
            <person name="Soop K."/>
            <person name="Spirin V."/>
            <person name="Szebenyi C."/>
            <person name="Tomsovsky M."/>
            <person name="Tulloss R.E."/>
            <person name="Uehling J."/>
            <person name="Grigoriev I.V."/>
            <person name="Vagvolgyi C."/>
            <person name="Papp T."/>
            <person name="Martin F.M."/>
            <person name="Miettinen O."/>
            <person name="Hibbett D.S."/>
            <person name="Nagy L.G."/>
        </authorList>
    </citation>
    <scope>NUCLEOTIDE SEQUENCE [LARGE SCALE GENOMIC DNA]</scope>
    <source>
        <strain evidence="3 4">CBS 962.96</strain>
    </source>
</reference>
<name>A0A4S8L6P2_DENBC</name>
<evidence type="ECO:0000259" key="2">
    <source>
        <dbReference type="Pfam" id="PF00004"/>
    </source>
</evidence>
<dbReference type="EMBL" id="ML179610">
    <property type="protein sequence ID" value="THU84269.1"/>
    <property type="molecule type" value="Genomic_DNA"/>
</dbReference>
<dbReference type="AlphaFoldDB" id="A0A4S8L6P2"/>
<dbReference type="SUPFAM" id="SSF52540">
    <property type="entry name" value="P-loop containing nucleoside triphosphate hydrolases"/>
    <property type="match status" value="1"/>
</dbReference>
<dbReference type="GO" id="GO:1990275">
    <property type="term" value="F:preribosome binding"/>
    <property type="evidence" value="ECO:0007669"/>
    <property type="project" value="TreeGrafter"/>
</dbReference>
<dbReference type="InterPro" id="IPR003960">
    <property type="entry name" value="ATPase_AAA_CS"/>
</dbReference>
<feature type="domain" description="ATPase AAA-type core" evidence="2">
    <location>
        <begin position="212"/>
        <end position="334"/>
    </location>
</feature>
<evidence type="ECO:0000313" key="4">
    <source>
        <dbReference type="Proteomes" id="UP000297245"/>
    </source>
</evidence>
<dbReference type="GO" id="GO:0003723">
    <property type="term" value="F:RNA binding"/>
    <property type="evidence" value="ECO:0007669"/>
    <property type="project" value="TreeGrafter"/>
</dbReference>
<comment type="similarity">
    <text evidence="1">Belongs to the AAA ATPase family.</text>
</comment>
<dbReference type="Proteomes" id="UP000297245">
    <property type="component" value="Unassembled WGS sequence"/>
</dbReference>
<sequence length="391" mass="44925">MDYFKVLDSAFGQNTFYMTFNILKNLYQLHPTEHHIPILDAPHDFPLLDYLSKEGIDVQTHVRTHGKRTRDTYSLYSYSTRKKQVQYQMSHGILSFTYGGIEYTVYQAVVDPIDQKKKLYDFVFNAPTSEPGEALANAIYTFSFLEPSTRIWEYQFGNWVPNKELEESVEGMSWDDVILSSDIKEGLKRDVEKFFSSEEEYKKLGVTWKRGIILLGPPGNGKTESIKVLLNDSVLRKKNHRRGLYVKSFTAHRDTSPQFGVQTIFSYAREHAPCVLILEDLDAMLTDSTKSVFLNELDGLATNHGILTIATSNYPEKIDKAIINRPSRFDVKYTYKLPTKNERRQFAEIWSKKVISAIVPLEGNLLSVQSNLVNVATEQTEGFSYAYLKEL</sequence>
<keyword evidence="1" id="KW-0547">Nucleotide-binding</keyword>
<dbReference type="GO" id="GO:0005524">
    <property type="term" value="F:ATP binding"/>
    <property type="evidence" value="ECO:0007669"/>
    <property type="project" value="UniProtKB-KW"/>
</dbReference>
<dbReference type="InterPro" id="IPR027417">
    <property type="entry name" value="P-loop_NTPase"/>
</dbReference>
<gene>
    <name evidence="3" type="ORF">K435DRAFT_831356</name>
</gene>
<proteinExistence type="inferred from homology"/>
<dbReference type="CDD" id="cd19481">
    <property type="entry name" value="RecA-like_protease"/>
    <property type="match status" value="1"/>
</dbReference>